<dbReference type="GO" id="GO:0042626">
    <property type="term" value="F:ATPase-coupled transmembrane transporter activity"/>
    <property type="evidence" value="ECO:0007669"/>
    <property type="project" value="TreeGrafter"/>
</dbReference>
<dbReference type="GO" id="GO:0016887">
    <property type="term" value="F:ATP hydrolysis activity"/>
    <property type="evidence" value="ECO:0007669"/>
    <property type="project" value="InterPro"/>
</dbReference>
<dbReference type="GO" id="GO:0043190">
    <property type="term" value="C:ATP-binding cassette (ABC) transporter complex"/>
    <property type="evidence" value="ECO:0007669"/>
    <property type="project" value="TreeGrafter"/>
</dbReference>
<dbReference type="PANTHER" id="PTHR43553">
    <property type="entry name" value="HEAVY METAL TRANSPORTER"/>
    <property type="match status" value="1"/>
</dbReference>
<evidence type="ECO:0000256" key="6">
    <source>
        <dbReference type="ARBA" id="ARBA00022840"/>
    </source>
</evidence>
<name>A0A096CHR0_FLAPL</name>
<sequence length="489" mass="53715">MTSSPSEVGRITLERVTFRYLEQSKRPVLDEVSASFDRSRITVLTGPSGCGKSTLLYLAAGIYPQNAGFLQGGTVRVEGQEPAALGPGERCALVGMLFQNPELQFCMDTVENELFFCLENRRVPRAEMEERLSAALDFCGIAHLRRRPLRSLSGGEKQRAALACLAALRPAWVLLDEPFANLDDQTAALLCGQLARLHRECGTGILAIDHRLDHWLSIADEIRLMAQDGTLDGAAYAPSALSPQAWAERGVSVPGCPYQAARPVKTGPEEVVLSLRGLRVSQDGREVLRDVNADFFRGRIHAIVGPSGSGKSTLFGALSGLYRYQGSARLEGMELSRHRRRLTGRMGFVTQSPQDQFVADTVLDEVAVSLRHSAGAGDPAAGAEEVLRRIQLWRFRRLSPYMLSQGQQRRLGVAALLAYDCQVLVCDEPTYAQDRGRTAAIMDALQQEVVERGLTLILSTHDRALAQDYADILYELKEGSLYEVAQSRL</sequence>
<dbReference type="SUPFAM" id="SSF52540">
    <property type="entry name" value="P-loop containing nucleoside triphosphate hydrolases"/>
    <property type="match status" value="2"/>
</dbReference>
<evidence type="ECO:0000256" key="3">
    <source>
        <dbReference type="ARBA" id="ARBA00022448"/>
    </source>
</evidence>
<evidence type="ECO:0000256" key="2">
    <source>
        <dbReference type="ARBA" id="ARBA00005417"/>
    </source>
</evidence>
<organism evidence="10 11">
    <name type="scientific">Flavonifractor plautii 1_3_50AFAA</name>
    <dbReference type="NCBI Taxonomy" id="742738"/>
    <lineage>
        <taxon>Bacteria</taxon>
        <taxon>Bacillati</taxon>
        <taxon>Bacillota</taxon>
        <taxon>Clostridia</taxon>
        <taxon>Eubacteriales</taxon>
        <taxon>Oscillospiraceae</taxon>
        <taxon>Flavonifractor</taxon>
    </lineage>
</organism>
<feature type="domain" description="ABC transporter" evidence="9">
    <location>
        <begin position="11"/>
        <end position="252"/>
    </location>
</feature>
<evidence type="ECO:0000256" key="4">
    <source>
        <dbReference type="ARBA" id="ARBA00022475"/>
    </source>
</evidence>
<proteinExistence type="inferred from homology"/>
<evidence type="ECO:0000313" key="11">
    <source>
        <dbReference type="Proteomes" id="UP000029585"/>
    </source>
</evidence>
<evidence type="ECO:0000313" key="10">
    <source>
        <dbReference type="EMBL" id="KGF54352.1"/>
    </source>
</evidence>
<dbReference type="RefSeq" id="WP_044942203.1">
    <property type="nucleotide sequence ID" value="NZ_KN174164.1"/>
</dbReference>
<dbReference type="eggNOG" id="COG4172">
    <property type="taxonomic scope" value="Bacteria"/>
</dbReference>
<keyword evidence="11" id="KW-1185">Reference proteome</keyword>
<dbReference type="PROSITE" id="PS50893">
    <property type="entry name" value="ABC_TRANSPORTER_2"/>
    <property type="match status" value="2"/>
</dbReference>
<dbReference type="InterPro" id="IPR017871">
    <property type="entry name" value="ABC_transporter-like_CS"/>
</dbReference>
<dbReference type="Gene3D" id="3.40.50.300">
    <property type="entry name" value="P-loop containing nucleotide triphosphate hydrolases"/>
    <property type="match status" value="2"/>
</dbReference>
<dbReference type="InterPro" id="IPR027417">
    <property type="entry name" value="P-loop_NTPase"/>
</dbReference>
<keyword evidence="4" id="KW-1003">Cell membrane</keyword>
<evidence type="ECO:0000256" key="5">
    <source>
        <dbReference type="ARBA" id="ARBA00022741"/>
    </source>
</evidence>
<protein>
    <recommendedName>
        <fullName evidence="9">ABC transporter domain-containing protein</fullName>
    </recommendedName>
</protein>
<dbReference type="EMBL" id="ADLO01000090">
    <property type="protein sequence ID" value="KGF54352.1"/>
    <property type="molecule type" value="Genomic_DNA"/>
</dbReference>
<dbReference type="InterPro" id="IPR050095">
    <property type="entry name" value="ECF_ABC_transporter_ATP-bd"/>
</dbReference>
<dbReference type="GO" id="GO:0005524">
    <property type="term" value="F:ATP binding"/>
    <property type="evidence" value="ECO:0007669"/>
    <property type="project" value="UniProtKB-KW"/>
</dbReference>
<dbReference type="CDD" id="cd03225">
    <property type="entry name" value="ABC_cobalt_CbiO_domain1"/>
    <property type="match status" value="2"/>
</dbReference>
<evidence type="ECO:0000256" key="7">
    <source>
        <dbReference type="ARBA" id="ARBA00022967"/>
    </source>
</evidence>
<keyword evidence="7" id="KW-1278">Translocase</keyword>
<keyword evidence="8" id="KW-0472">Membrane</keyword>
<dbReference type="InterPro" id="IPR015856">
    <property type="entry name" value="ABC_transpr_CbiO/EcfA_su"/>
</dbReference>
<dbReference type="InterPro" id="IPR003593">
    <property type="entry name" value="AAA+_ATPase"/>
</dbReference>
<dbReference type="PROSITE" id="PS00211">
    <property type="entry name" value="ABC_TRANSPORTER_1"/>
    <property type="match status" value="2"/>
</dbReference>
<evidence type="ECO:0000256" key="1">
    <source>
        <dbReference type="ARBA" id="ARBA00004202"/>
    </source>
</evidence>
<comment type="subcellular location">
    <subcellularLocation>
        <location evidence="1">Cell membrane</location>
        <topology evidence="1">Peripheral membrane protein</topology>
    </subcellularLocation>
</comment>
<keyword evidence="5" id="KW-0547">Nucleotide-binding</keyword>
<dbReference type="HOGENOM" id="CLU_000604_86_7_9"/>
<accession>A0A096CHR0</accession>
<dbReference type="SMART" id="SM00382">
    <property type="entry name" value="AAA"/>
    <property type="match status" value="2"/>
</dbReference>
<reference evidence="10 11" key="1">
    <citation type="submission" date="2011-08" db="EMBL/GenBank/DDBJ databases">
        <title>The Genome Sequence of Clostridium orbiscindens 1_3_50AFAA.</title>
        <authorList>
            <consortium name="The Broad Institute Genome Sequencing Platform"/>
            <person name="Earl A."/>
            <person name="Ward D."/>
            <person name="Feldgarden M."/>
            <person name="Gevers D."/>
            <person name="Daigneault M."/>
            <person name="Strauss J."/>
            <person name="Allen-Vercoe E."/>
            <person name="Young S.K."/>
            <person name="Zeng Q."/>
            <person name="Gargeya S."/>
            <person name="Fitzgerald M."/>
            <person name="Haas B."/>
            <person name="Abouelleil A."/>
            <person name="Alvarado L."/>
            <person name="Arachchi H.M."/>
            <person name="Berlin A."/>
            <person name="Brown A."/>
            <person name="Chapman S.B."/>
            <person name="Chen Z."/>
            <person name="Dunbar C."/>
            <person name="Freedman E."/>
            <person name="Gearin G."/>
            <person name="Gellesch M."/>
            <person name="Goldberg J."/>
            <person name="Griggs A."/>
            <person name="Gujja S."/>
            <person name="Heiman D."/>
            <person name="Howarth C."/>
            <person name="Larson L."/>
            <person name="Lui A."/>
            <person name="MacDonald P.J.P."/>
            <person name="Montmayeur A."/>
            <person name="Murphy C."/>
            <person name="Neiman D."/>
            <person name="Pearson M."/>
            <person name="Priest M."/>
            <person name="Roberts A."/>
            <person name="Saif S."/>
            <person name="Shea T."/>
            <person name="Shenoy N."/>
            <person name="Sisk P."/>
            <person name="Stolte C."/>
            <person name="Sykes S."/>
            <person name="Wortman J."/>
            <person name="Nusbaum C."/>
            <person name="Birren B."/>
        </authorList>
    </citation>
    <scope>NUCLEOTIDE SEQUENCE [LARGE SCALE GENOMIC DNA]</scope>
    <source>
        <strain evidence="10 11">1_3_50AFAA</strain>
    </source>
</reference>
<dbReference type="Pfam" id="PF00005">
    <property type="entry name" value="ABC_tran"/>
    <property type="match status" value="2"/>
</dbReference>
<dbReference type="Proteomes" id="UP000029585">
    <property type="component" value="Unassembled WGS sequence"/>
</dbReference>
<comment type="caution">
    <text evidence="10">The sequence shown here is derived from an EMBL/GenBank/DDBJ whole genome shotgun (WGS) entry which is preliminary data.</text>
</comment>
<dbReference type="InterPro" id="IPR003439">
    <property type="entry name" value="ABC_transporter-like_ATP-bd"/>
</dbReference>
<dbReference type="PATRIC" id="fig|742738.3.peg.3043"/>
<feature type="domain" description="ABC transporter" evidence="9">
    <location>
        <begin position="273"/>
        <end position="489"/>
    </location>
</feature>
<keyword evidence="6" id="KW-0067">ATP-binding</keyword>
<keyword evidence="3" id="KW-0813">Transport</keyword>
<evidence type="ECO:0000256" key="8">
    <source>
        <dbReference type="ARBA" id="ARBA00023136"/>
    </source>
</evidence>
<comment type="similarity">
    <text evidence="2">Belongs to the ABC transporter superfamily.</text>
</comment>
<evidence type="ECO:0000259" key="9">
    <source>
        <dbReference type="PROSITE" id="PS50893"/>
    </source>
</evidence>
<gene>
    <name evidence="10" type="ORF">HMPREF9460_02959</name>
</gene>
<dbReference type="PANTHER" id="PTHR43553:SF19">
    <property type="entry name" value="HMP_THIAMINE IMPORT ATP-BINDING PROTEIN YKOD-RELATED"/>
    <property type="match status" value="1"/>
</dbReference>
<dbReference type="AlphaFoldDB" id="A0A096CHR0"/>